<accession>A0A6I9W7W6</accession>
<evidence type="ECO:0000256" key="2">
    <source>
        <dbReference type="ARBA" id="ARBA00022692"/>
    </source>
</evidence>
<evidence type="ECO:0000259" key="7">
    <source>
        <dbReference type="Pfam" id="PF26037"/>
    </source>
</evidence>
<dbReference type="RefSeq" id="XP_011634771.1">
    <property type="nucleotide sequence ID" value="XM_011636469.2"/>
</dbReference>
<feature type="transmembrane region" description="Helical" evidence="5">
    <location>
        <begin position="187"/>
        <end position="205"/>
    </location>
</feature>
<evidence type="ECO:0000259" key="6">
    <source>
        <dbReference type="Pfam" id="PF07782"/>
    </source>
</evidence>
<dbReference type="GeneID" id="105425624"/>
<evidence type="ECO:0000313" key="8">
    <source>
        <dbReference type="Proteomes" id="UP000504615"/>
    </source>
</evidence>
<dbReference type="OrthoDB" id="5985669at2759"/>
<dbReference type="InterPro" id="IPR051856">
    <property type="entry name" value="CSR-E3_Ligase_Protein"/>
</dbReference>
<name>A0A6I9W7W6_9HYME</name>
<keyword evidence="2 5" id="KW-0812">Transmembrane</keyword>
<evidence type="ECO:0000256" key="1">
    <source>
        <dbReference type="ARBA" id="ARBA00004141"/>
    </source>
</evidence>
<dbReference type="Pfam" id="PF26037">
    <property type="entry name" value="zf-RING_DCST1_C"/>
    <property type="match status" value="1"/>
</dbReference>
<evidence type="ECO:0000256" key="4">
    <source>
        <dbReference type="ARBA" id="ARBA00023136"/>
    </source>
</evidence>
<dbReference type="KEGG" id="pbar:105425624"/>
<feature type="domain" description="E3 ubiquitin-protein ligase DCST1-like C-terminal" evidence="7">
    <location>
        <begin position="802"/>
        <end position="845"/>
    </location>
</feature>
<proteinExistence type="predicted"/>
<gene>
    <name evidence="9" type="primary">LOC105425624</name>
</gene>
<reference evidence="9" key="1">
    <citation type="submission" date="2025-08" db="UniProtKB">
        <authorList>
            <consortium name="RefSeq"/>
        </authorList>
    </citation>
    <scope>IDENTIFICATION</scope>
</reference>
<dbReference type="InterPro" id="IPR058842">
    <property type="entry name" value="DCST1_C"/>
</dbReference>
<dbReference type="Proteomes" id="UP000504615">
    <property type="component" value="Unplaced"/>
</dbReference>
<feature type="domain" description="Dendritic cell-specific transmembrane protein-like" evidence="6">
    <location>
        <begin position="555"/>
        <end position="745"/>
    </location>
</feature>
<dbReference type="InterPro" id="IPR012858">
    <property type="entry name" value="DC_STAMP-like"/>
</dbReference>
<feature type="transmembrane region" description="Helical" evidence="5">
    <location>
        <begin position="255"/>
        <end position="275"/>
    </location>
</feature>
<protein>
    <submittedName>
        <fullName evidence="9">E3 ubiquitin-protein ligase DCST1</fullName>
    </submittedName>
</protein>
<dbReference type="PANTHER" id="PTHR21041:SF17">
    <property type="entry name" value="E3 UBIQUITIN-PROTEIN LIGASE DCST1"/>
    <property type="match status" value="1"/>
</dbReference>
<evidence type="ECO:0000256" key="3">
    <source>
        <dbReference type="ARBA" id="ARBA00022989"/>
    </source>
</evidence>
<dbReference type="GO" id="GO:0016020">
    <property type="term" value="C:membrane"/>
    <property type="evidence" value="ECO:0007669"/>
    <property type="project" value="UniProtKB-SubCell"/>
</dbReference>
<feature type="transmembrane region" description="Helical" evidence="5">
    <location>
        <begin position="217"/>
        <end position="243"/>
    </location>
</feature>
<keyword evidence="4 5" id="KW-0472">Membrane</keyword>
<dbReference type="Pfam" id="PF07782">
    <property type="entry name" value="DC_STAMP"/>
    <property type="match status" value="1"/>
</dbReference>
<evidence type="ECO:0000313" key="9">
    <source>
        <dbReference type="RefSeq" id="XP_011634771.1"/>
    </source>
</evidence>
<sequence length="863" mass="100644">MIFLSRNISMQIYKITGKLKEKALYYYLYPKYFDGTVQIYKIYQKRVLTHMQLRNYRPCLLFFVNMQLLSIIGEPISVCSEFTRNVEKRSMALIEKSTSFDRREYSFDFRDQLKSFAFHNPRQSCLSTRTFDFVKKETMPAGMERLNRCGRLIERVQKDFLKYYLKKCPTLFHICYDPIGTHRKARAFIGFLFGFVAGVLLYEGIIVDLQFDTYTSIFLGAFLVAMLSIGCASSIQIRCICLLTIPTFFGRAGRIVLRALILGYLIAGPVFNVTYNGKEVVRTFACTTQLTYNLTKTRFDLMFKPFQQAMLGMKADANELKDTLSSVRDLMGPIVEEIEGEEEMRRLKEENDYLDELQDDTRRSDEIEEKHEKEIATAKSEADVYEAKYKKKIEARCEEQLTHGAERCRDMFGGAYNKCYDKVTVFAAWLLCWPMKLTFVCNLVQALGGSNICDPEGKVDPGIGEGYVALKKARDTFGKSFKDAKLQYKIKKMPVILDLHDATDAAKAVMHEFNARRKVFESVMMIIKRCLSFIFLRIILNAQEYHDKYLTEIEHDNIYVTSYFRKIDARRKARSSLTLLPLKKIERSSFVNPYSLRPSKIEQVHLTGQTVKLILEIISITTFILLDRLFFEALDLVRRHAYMEYTQVGHHDLTLEVRGIGVIASLIRSVIRGFNVKRRVRNVVTNSACLPRASKVPNYMIFKIYSIYLAIWTLLFTTAYTQRLRRVICSFFYRKREKRRVLYLYNESLRRRLGHARFMRARVKSLVRTRRLEYDMDPWIALRLRWPTLCGWLVIFAWARHKCLVCGEVEPKRGPRFLRCATPGCPFVHCSECWDDVGRICYACADIGETDDDTDEFDTFAIK</sequence>
<dbReference type="AlphaFoldDB" id="A0A6I9W7W6"/>
<keyword evidence="8" id="KW-1185">Reference proteome</keyword>
<comment type="subcellular location">
    <subcellularLocation>
        <location evidence="1">Membrane</location>
        <topology evidence="1">Multi-pass membrane protein</topology>
    </subcellularLocation>
</comment>
<evidence type="ECO:0000256" key="5">
    <source>
        <dbReference type="SAM" id="Phobius"/>
    </source>
</evidence>
<organism evidence="8 9">
    <name type="scientific">Pogonomyrmex barbatus</name>
    <name type="common">red harvester ant</name>
    <dbReference type="NCBI Taxonomy" id="144034"/>
    <lineage>
        <taxon>Eukaryota</taxon>
        <taxon>Metazoa</taxon>
        <taxon>Ecdysozoa</taxon>
        <taxon>Arthropoda</taxon>
        <taxon>Hexapoda</taxon>
        <taxon>Insecta</taxon>
        <taxon>Pterygota</taxon>
        <taxon>Neoptera</taxon>
        <taxon>Endopterygota</taxon>
        <taxon>Hymenoptera</taxon>
        <taxon>Apocrita</taxon>
        <taxon>Aculeata</taxon>
        <taxon>Formicoidea</taxon>
        <taxon>Formicidae</taxon>
        <taxon>Myrmicinae</taxon>
        <taxon>Pogonomyrmex</taxon>
    </lineage>
</organism>
<keyword evidence="3 5" id="KW-1133">Transmembrane helix</keyword>
<dbReference type="PANTHER" id="PTHR21041">
    <property type="entry name" value="DENDRITIC CELL-SPECIFIC TRANSMEMBRANE PROTEIN"/>
    <property type="match status" value="1"/>
</dbReference>